<proteinExistence type="predicted"/>
<organism evidence="2 3">
    <name type="scientific">Aldrovandia affinis</name>
    <dbReference type="NCBI Taxonomy" id="143900"/>
    <lineage>
        <taxon>Eukaryota</taxon>
        <taxon>Metazoa</taxon>
        <taxon>Chordata</taxon>
        <taxon>Craniata</taxon>
        <taxon>Vertebrata</taxon>
        <taxon>Euteleostomi</taxon>
        <taxon>Actinopterygii</taxon>
        <taxon>Neopterygii</taxon>
        <taxon>Teleostei</taxon>
        <taxon>Notacanthiformes</taxon>
        <taxon>Halosauridae</taxon>
        <taxon>Aldrovandia</taxon>
    </lineage>
</organism>
<feature type="region of interest" description="Disordered" evidence="1">
    <location>
        <begin position="54"/>
        <end position="87"/>
    </location>
</feature>
<dbReference type="AlphaFoldDB" id="A0AAD7SNI7"/>
<protein>
    <submittedName>
        <fullName evidence="2">Uncharacterized protein</fullName>
    </submittedName>
</protein>
<reference evidence="2" key="1">
    <citation type="journal article" date="2023" name="Science">
        <title>Genome structures resolve the early diversification of teleost fishes.</title>
        <authorList>
            <person name="Parey E."/>
            <person name="Louis A."/>
            <person name="Montfort J."/>
            <person name="Bouchez O."/>
            <person name="Roques C."/>
            <person name="Iampietro C."/>
            <person name="Lluch J."/>
            <person name="Castinel A."/>
            <person name="Donnadieu C."/>
            <person name="Desvignes T."/>
            <person name="Floi Bucao C."/>
            <person name="Jouanno E."/>
            <person name="Wen M."/>
            <person name="Mejri S."/>
            <person name="Dirks R."/>
            <person name="Jansen H."/>
            <person name="Henkel C."/>
            <person name="Chen W.J."/>
            <person name="Zahm M."/>
            <person name="Cabau C."/>
            <person name="Klopp C."/>
            <person name="Thompson A.W."/>
            <person name="Robinson-Rechavi M."/>
            <person name="Braasch I."/>
            <person name="Lecointre G."/>
            <person name="Bobe J."/>
            <person name="Postlethwait J.H."/>
            <person name="Berthelot C."/>
            <person name="Roest Crollius H."/>
            <person name="Guiguen Y."/>
        </authorList>
    </citation>
    <scope>NUCLEOTIDE SEQUENCE</scope>
    <source>
        <strain evidence="2">NC1722</strain>
    </source>
</reference>
<comment type="caution">
    <text evidence="2">The sequence shown here is derived from an EMBL/GenBank/DDBJ whole genome shotgun (WGS) entry which is preliminary data.</text>
</comment>
<gene>
    <name evidence="2" type="ORF">AAFF_G00311520</name>
</gene>
<evidence type="ECO:0000313" key="3">
    <source>
        <dbReference type="Proteomes" id="UP001221898"/>
    </source>
</evidence>
<dbReference type="Proteomes" id="UP001221898">
    <property type="component" value="Unassembled WGS sequence"/>
</dbReference>
<name>A0AAD7SNI7_9TELE</name>
<keyword evidence="3" id="KW-1185">Reference proteome</keyword>
<evidence type="ECO:0000256" key="1">
    <source>
        <dbReference type="SAM" id="MobiDB-lite"/>
    </source>
</evidence>
<sequence length="87" mass="9418">MCWGAGPGKERAEAVNPYRPQEVHGWISNQGTQGTLCVWSRGEKVNSRWIKAQASPIVSTGSRGSRSGGREVDDESHRGTQARQAPA</sequence>
<dbReference type="EMBL" id="JAINUG010000046">
    <property type="protein sequence ID" value="KAJ8405715.1"/>
    <property type="molecule type" value="Genomic_DNA"/>
</dbReference>
<evidence type="ECO:0000313" key="2">
    <source>
        <dbReference type="EMBL" id="KAJ8405715.1"/>
    </source>
</evidence>
<accession>A0AAD7SNI7</accession>
<feature type="compositionally biased region" description="Basic and acidic residues" evidence="1">
    <location>
        <begin position="68"/>
        <end position="78"/>
    </location>
</feature>